<dbReference type="KEGG" id="zmk:HG535_0C03440"/>
<feature type="domain" description="Abscisic acid G-protein coupled receptor-like" evidence="6">
    <location>
        <begin position="308"/>
        <end position="526"/>
    </location>
</feature>
<gene>
    <name evidence="8" type="ORF">HG535_0C03440</name>
</gene>
<dbReference type="Pfam" id="PF12537">
    <property type="entry name" value="GPHR_N"/>
    <property type="match status" value="1"/>
</dbReference>
<evidence type="ECO:0000259" key="6">
    <source>
        <dbReference type="Pfam" id="PF12430"/>
    </source>
</evidence>
<keyword evidence="9" id="KW-1185">Reference proteome</keyword>
<feature type="transmembrane region" description="Helical" evidence="5">
    <location>
        <begin position="311"/>
        <end position="329"/>
    </location>
</feature>
<feature type="transmembrane region" description="Helical" evidence="5">
    <location>
        <begin position="153"/>
        <end position="174"/>
    </location>
</feature>
<keyword evidence="4 5" id="KW-0472">Membrane</keyword>
<dbReference type="InterPro" id="IPR015672">
    <property type="entry name" value="GPHR/GTG"/>
</dbReference>
<proteinExistence type="predicted"/>
<feature type="transmembrane region" description="Helical" evidence="5">
    <location>
        <begin position="186"/>
        <end position="213"/>
    </location>
</feature>
<evidence type="ECO:0000256" key="2">
    <source>
        <dbReference type="ARBA" id="ARBA00022692"/>
    </source>
</evidence>
<comment type="subcellular location">
    <subcellularLocation>
        <location evidence="1">Membrane</location>
        <topology evidence="1">Multi-pass membrane protein</topology>
    </subcellularLocation>
</comment>
<organism evidence="8 9">
    <name type="scientific">Zygotorulaspora mrakii</name>
    <name type="common">Zygosaccharomyces mrakii</name>
    <dbReference type="NCBI Taxonomy" id="42260"/>
    <lineage>
        <taxon>Eukaryota</taxon>
        <taxon>Fungi</taxon>
        <taxon>Dikarya</taxon>
        <taxon>Ascomycota</taxon>
        <taxon>Saccharomycotina</taxon>
        <taxon>Saccharomycetes</taxon>
        <taxon>Saccharomycetales</taxon>
        <taxon>Saccharomycetaceae</taxon>
        <taxon>Zygotorulaspora</taxon>
    </lineage>
</organism>
<dbReference type="Proteomes" id="UP000509704">
    <property type="component" value="Chromosome 3"/>
</dbReference>
<dbReference type="Pfam" id="PF12430">
    <property type="entry name" value="ABA_GPCR"/>
    <property type="match status" value="1"/>
</dbReference>
<dbReference type="OrthoDB" id="264392at2759"/>
<keyword evidence="3 5" id="KW-1133">Transmembrane helix</keyword>
<evidence type="ECO:0000259" key="7">
    <source>
        <dbReference type="Pfam" id="PF12537"/>
    </source>
</evidence>
<dbReference type="GeneID" id="59235689"/>
<evidence type="ECO:0000313" key="8">
    <source>
        <dbReference type="EMBL" id="QLG71991.1"/>
    </source>
</evidence>
<reference evidence="8 9" key="1">
    <citation type="submission" date="2020-07" db="EMBL/GenBank/DDBJ databases">
        <title>The yeast mating-type switching endonuclease HO is a domesticated member of an unorthodox homing genetic element family.</title>
        <authorList>
            <person name="Coughlan A.Y."/>
            <person name="Lombardi L."/>
            <person name="Braun-Galleani S."/>
            <person name="Martos A.R."/>
            <person name="Galeote V."/>
            <person name="Bigey F."/>
            <person name="Dequin S."/>
            <person name="Byrne K.P."/>
            <person name="Wolfe K.H."/>
        </authorList>
    </citation>
    <scope>NUCLEOTIDE SEQUENCE [LARGE SCALE GENOMIC DNA]</scope>
    <source>
        <strain evidence="8 9">NRRL Y-6702</strain>
    </source>
</reference>
<evidence type="ECO:0008006" key="10">
    <source>
        <dbReference type="Google" id="ProtNLM"/>
    </source>
</evidence>
<dbReference type="EMBL" id="CP058606">
    <property type="protein sequence ID" value="QLG71991.1"/>
    <property type="molecule type" value="Genomic_DNA"/>
</dbReference>
<evidence type="ECO:0000256" key="5">
    <source>
        <dbReference type="SAM" id="Phobius"/>
    </source>
</evidence>
<evidence type="ECO:0000256" key="1">
    <source>
        <dbReference type="ARBA" id="ARBA00004141"/>
    </source>
</evidence>
<dbReference type="InterPro" id="IPR022535">
    <property type="entry name" value="Golgi_pH-regulator_cons_dom"/>
</dbReference>
<feature type="transmembrane region" description="Helical" evidence="5">
    <location>
        <begin position="6"/>
        <end position="27"/>
    </location>
</feature>
<dbReference type="AlphaFoldDB" id="A0A7H9B044"/>
<dbReference type="GO" id="GO:0016020">
    <property type="term" value="C:membrane"/>
    <property type="evidence" value="ECO:0007669"/>
    <property type="project" value="UniProtKB-SubCell"/>
</dbReference>
<feature type="transmembrane region" description="Helical" evidence="5">
    <location>
        <begin position="505"/>
        <end position="524"/>
    </location>
</feature>
<keyword evidence="2 5" id="KW-0812">Transmembrane</keyword>
<feature type="transmembrane region" description="Helical" evidence="5">
    <location>
        <begin position="119"/>
        <end position="141"/>
    </location>
</feature>
<feature type="transmembrane region" description="Helical" evidence="5">
    <location>
        <begin position="79"/>
        <end position="99"/>
    </location>
</feature>
<feature type="domain" description="Golgi pH regulator conserved" evidence="7">
    <location>
        <begin position="176"/>
        <end position="249"/>
    </location>
</feature>
<feature type="transmembrane region" description="Helical" evidence="5">
    <location>
        <begin position="458"/>
        <end position="475"/>
    </location>
</feature>
<dbReference type="RefSeq" id="XP_037143719.1">
    <property type="nucleotide sequence ID" value="XM_037287824.1"/>
</dbReference>
<dbReference type="PANTHER" id="PTHR15948:SF0">
    <property type="entry name" value="GOLGI PH REGULATOR A-RELATED"/>
    <property type="match status" value="1"/>
</dbReference>
<sequence length="530" mass="60961">MEEYFVAFVLVVSAVVVYQCSYHIIWFKVGSLFDITMAPSKAIQSQEIPKWELNDSTFFYKLYSEYSISSHRIKNTVRILFSIAMVSYAMTVEIVLWQIRTAEVDQRADFLTKMVWPCVSILLSMLIILTQPFLIVLSLLNKFYKDRFDIERLLIYTCMLIAFLIACLSILSFGPFKYTKSMLTKISMVGITVMAFLSGVASISTLHYTFLFIKKRWFPTSVREDDRDLTANTSRALLWTGNDMINERIASFQQNIQEDLLILKKVENEKDGGSLPRRDQVVERIAESHLEIAKLEHRIQQSRKILLMKKAFHLSFLLYCLHKVIFTFTRSIPNIVGSWSTNRDSQSQESARGPSEWVADPLAITLAKVLDFLLFKFNYQYELDSLTKQISLLLSVSLFICSLSTVATTISIVITILPTKFRALAMYTMQSTEKGRELPKYRKEGNHNRKPPSIIKNLIVSELTGIYVVATVLSVRSNLPFEVSEKVNELLGQRFTVPNIVIDSWFDLIYAFSCIFTIAFMKIAERVLSK</sequence>
<dbReference type="InterPro" id="IPR025969">
    <property type="entry name" value="ABA_GPCR_dom"/>
</dbReference>
<evidence type="ECO:0000313" key="9">
    <source>
        <dbReference type="Proteomes" id="UP000509704"/>
    </source>
</evidence>
<evidence type="ECO:0000256" key="4">
    <source>
        <dbReference type="ARBA" id="ARBA00023136"/>
    </source>
</evidence>
<accession>A0A7H9B044</accession>
<feature type="transmembrane region" description="Helical" evidence="5">
    <location>
        <begin position="390"/>
        <end position="417"/>
    </location>
</feature>
<dbReference type="PANTHER" id="PTHR15948">
    <property type="entry name" value="G-PROTEIN COUPLED RECEPTOR 89-RELATED"/>
    <property type="match status" value="1"/>
</dbReference>
<protein>
    <recommendedName>
        <fullName evidence="10">Abscisic acid G-protein coupled receptor-like domain-containing protein</fullName>
    </recommendedName>
</protein>
<evidence type="ECO:0000256" key="3">
    <source>
        <dbReference type="ARBA" id="ARBA00022989"/>
    </source>
</evidence>
<name>A0A7H9B044_ZYGMR</name>